<proteinExistence type="predicted"/>
<evidence type="ECO:0000313" key="3">
    <source>
        <dbReference type="Proteomes" id="UP000886998"/>
    </source>
</evidence>
<accession>A0A8X6YUA2</accession>
<feature type="compositionally biased region" description="Acidic residues" evidence="1">
    <location>
        <begin position="29"/>
        <end position="40"/>
    </location>
</feature>
<feature type="region of interest" description="Disordered" evidence="1">
    <location>
        <begin position="1"/>
        <end position="40"/>
    </location>
</feature>
<evidence type="ECO:0000256" key="1">
    <source>
        <dbReference type="SAM" id="MobiDB-lite"/>
    </source>
</evidence>
<feature type="compositionally biased region" description="Basic and acidic residues" evidence="1">
    <location>
        <begin position="13"/>
        <end position="22"/>
    </location>
</feature>
<gene>
    <name evidence="2" type="ORF">TNIN_250671</name>
</gene>
<protein>
    <submittedName>
        <fullName evidence="2">Uncharacterized protein</fullName>
    </submittedName>
</protein>
<evidence type="ECO:0000313" key="2">
    <source>
        <dbReference type="EMBL" id="GFY79390.1"/>
    </source>
</evidence>
<reference evidence="2" key="1">
    <citation type="submission" date="2020-08" db="EMBL/GenBank/DDBJ databases">
        <title>Multicomponent nature underlies the extraordinary mechanical properties of spider dragline silk.</title>
        <authorList>
            <person name="Kono N."/>
            <person name="Nakamura H."/>
            <person name="Mori M."/>
            <person name="Yoshida Y."/>
            <person name="Ohtoshi R."/>
            <person name="Malay A.D."/>
            <person name="Moran D.A.P."/>
            <person name="Tomita M."/>
            <person name="Numata K."/>
            <person name="Arakawa K."/>
        </authorList>
    </citation>
    <scope>NUCLEOTIDE SEQUENCE</scope>
</reference>
<comment type="caution">
    <text evidence="2">The sequence shown here is derived from an EMBL/GenBank/DDBJ whole genome shotgun (WGS) entry which is preliminary data.</text>
</comment>
<keyword evidence="3" id="KW-1185">Reference proteome</keyword>
<dbReference type="AlphaFoldDB" id="A0A8X6YUA2"/>
<dbReference type="Proteomes" id="UP000886998">
    <property type="component" value="Unassembled WGS sequence"/>
</dbReference>
<feature type="region of interest" description="Disordered" evidence="1">
    <location>
        <begin position="55"/>
        <end position="111"/>
    </location>
</feature>
<name>A0A8X6YUA2_9ARAC</name>
<sequence length="125" mass="14269">MYSMPVSINPHSFLEENGKENGPESPIEYWDEPPEYDQSDSDAEYRMVKLCEREDSFVSETSSESEVGDGKDQNRPPSPMKYWDDSGRGLQPKSTKQHPMPKTQSLTENFPPVRAALSKFYKSLS</sequence>
<organism evidence="2 3">
    <name type="scientific">Trichonephila inaurata madagascariensis</name>
    <dbReference type="NCBI Taxonomy" id="2747483"/>
    <lineage>
        <taxon>Eukaryota</taxon>
        <taxon>Metazoa</taxon>
        <taxon>Ecdysozoa</taxon>
        <taxon>Arthropoda</taxon>
        <taxon>Chelicerata</taxon>
        <taxon>Arachnida</taxon>
        <taxon>Araneae</taxon>
        <taxon>Araneomorphae</taxon>
        <taxon>Entelegynae</taxon>
        <taxon>Araneoidea</taxon>
        <taxon>Nephilidae</taxon>
        <taxon>Trichonephila</taxon>
        <taxon>Trichonephila inaurata</taxon>
    </lineage>
</organism>
<dbReference type="EMBL" id="BMAV01023559">
    <property type="protein sequence ID" value="GFY79390.1"/>
    <property type="molecule type" value="Genomic_DNA"/>
</dbReference>